<keyword evidence="7" id="KW-0446">Lipid-binding</keyword>
<organism evidence="13 14">
    <name type="scientific">Leucocoprinus leucothites</name>
    <dbReference type="NCBI Taxonomy" id="201217"/>
    <lineage>
        <taxon>Eukaryota</taxon>
        <taxon>Fungi</taxon>
        <taxon>Dikarya</taxon>
        <taxon>Basidiomycota</taxon>
        <taxon>Agaricomycotina</taxon>
        <taxon>Agaricomycetes</taxon>
        <taxon>Agaricomycetidae</taxon>
        <taxon>Agaricales</taxon>
        <taxon>Agaricineae</taxon>
        <taxon>Agaricaceae</taxon>
        <taxon>Leucocoprinus</taxon>
    </lineage>
</organism>
<dbReference type="HAMAP" id="MF_03105">
    <property type="entry name" value="Mdm34"/>
    <property type="match status" value="1"/>
</dbReference>
<dbReference type="GO" id="GO:0015914">
    <property type="term" value="P:phospholipid transport"/>
    <property type="evidence" value="ECO:0007669"/>
    <property type="project" value="TreeGrafter"/>
</dbReference>
<keyword evidence="5 10" id="KW-1000">Mitochondrion outer membrane</keyword>
<protein>
    <recommendedName>
        <fullName evidence="10">Mitochondrial distribution and morphology protein 34</fullName>
    </recommendedName>
</protein>
<keyword evidence="6" id="KW-0445">Lipid transport</keyword>
<sequence length="879" mass="94573">MSFTFNWPRFSDQFHHDAIQMLNTALNKGNKPPIIADKIEVVELEMGTQPPELEIRDIGDLTVDQFRGIFRLTYSGDAHLVLKTKVQANPLNHKQPDIHLMTGSIGMLAAKQPLAVPMLLRLSHFRLSSYVVLVVSKQKGITLVFKTDPLQNVDINSTFDSIAVIQKFIQREIEGQLRQMFREDLPGIIHRLSQQWFKAKVEAPYLNKRFPSTPTKSQPLETMSSPDIPIGPLSAGPGLPSHLGRAHSVGAPSIRRPRSVAGNSVASLNRRASSNKIATTSTPSPQTSSPDPSSHGEYENFDPTYGLRPEGLPTKSGFKGFSSLFMPNKGLADLTEEPSGDEDDDDYEDDGESTSYDVVEWEDTAPGISPPTSVYTERGNTPEYETIPAVGGGTITRPRILHSQSTIQPPSGITPHLSPSNPYSRSQGNIRSGAVTPSILTRHHSSGSSYFPDISSLHNIPRTTPPRPRTPDSADSSMSGGINDHTLRYLNLHHSRHPDPISPTHHLHPHAHSQDLDSNPIYIRRPNSERRLSVSSSVSHQTATTTTSLLYPTNSTTDPMTTTLSTSPGTSNSPFLSAYPHASGSEPNSKIIRPSLNNNSIHHLSTLSHSNHTLSPYTRSLSHFTVRSVPPRSWSAGGLSGSGAVSGLGHTGGERQQHPIKAKRKRIFRIGGKKSTDSTMTAATIGLSTTTVGGASTPSRYGYLNSTNAEFIDSHSIAYDGRGGHHSGVGGGTEGGDHGMAFGLGLGPGGLGPPSGAGTNSSDRMHYLRQHQSVPAEFDAEDMDRYFRSNDDLSSVPPPPPSSIGGASLGPSSPPRRLNTTMQAAHQHLHQVSSHQGQGVGIRTGSPVVPVSVSESSVGGGGTGGIRRRQVSSNPSRLR</sequence>
<dbReference type="InterPro" id="IPR027536">
    <property type="entry name" value="MDM34"/>
</dbReference>
<dbReference type="Pfam" id="PF26545">
    <property type="entry name" value="Mdm34_N"/>
    <property type="match status" value="1"/>
</dbReference>
<evidence type="ECO:0000313" key="14">
    <source>
        <dbReference type="Proteomes" id="UP000559027"/>
    </source>
</evidence>
<evidence type="ECO:0000256" key="2">
    <source>
        <dbReference type="ARBA" id="ARBA00022448"/>
    </source>
</evidence>
<dbReference type="GO" id="GO:0007005">
    <property type="term" value="P:mitochondrion organization"/>
    <property type="evidence" value="ECO:0007669"/>
    <property type="project" value="InterPro"/>
</dbReference>
<feature type="region of interest" description="Disordered" evidence="11">
    <location>
        <begin position="405"/>
        <end position="574"/>
    </location>
</feature>
<feature type="compositionally biased region" description="Polar residues" evidence="11">
    <location>
        <begin position="370"/>
        <end position="379"/>
    </location>
</feature>
<accession>A0A8H5LN96</accession>
<feature type="compositionally biased region" description="Acidic residues" evidence="11">
    <location>
        <begin position="334"/>
        <end position="352"/>
    </location>
</feature>
<reference evidence="13 14" key="1">
    <citation type="journal article" date="2020" name="ISME J.">
        <title>Uncovering the hidden diversity of litter-decomposition mechanisms in mushroom-forming fungi.</title>
        <authorList>
            <person name="Floudas D."/>
            <person name="Bentzer J."/>
            <person name="Ahren D."/>
            <person name="Johansson T."/>
            <person name="Persson P."/>
            <person name="Tunlid A."/>
        </authorList>
    </citation>
    <scope>NUCLEOTIDE SEQUENCE [LARGE SCALE GENOMIC DNA]</scope>
    <source>
        <strain evidence="13 14">CBS 146.42</strain>
    </source>
</reference>
<feature type="compositionally biased region" description="Low complexity" evidence="11">
    <location>
        <begin position="844"/>
        <end position="857"/>
    </location>
</feature>
<comment type="caution">
    <text evidence="13">The sequence shown here is derived from an EMBL/GenBank/DDBJ whole genome shotgun (WGS) entry which is preliminary data.</text>
</comment>
<evidence type="ECO:0000256" key="7">
    <source>
        <dbReference type="ARBA" id="ARBA00023121"/>
    </source>
</evidence>
<dbReference type="PANTHER" id="PTHR28185">
    <property type="entry name" value="MITOCHONDRIAL DISTRIBUTION AND MORPHOLOGY PROTEIN 34"/>
    <property type="match status" value="1"/>
</dbReference>
<evidence type="ECO:0000256" key="5">
    <source>
        <dbReference type="ARBA" id="ARBA00022787"/>
    </source>
</evidence>
<comment type="domain">
    <text evidence="10">Lacks alpha-helical transmembrane segments, suggesting that it resides in the membrane via beta-sheet conformations similar to those predicted for other outer membrane proteins and porin.</text>
</comment>
<keyword evidence="8 10" id="KW-0496">Mitochondrion</keyword>
<feature type="compositionally biased region" description="Low complexity" evidence="11">
    <location>
        <begin position="533"/>
        <end position="568"/>
    </location>
</feature>
<evidence type="ECO:0000256" key="8">
    <source>
        <dbReference type="ARBA" id="ARBA00023128"/>
    </source>
</evidence>
<evidence type="ECO:0000256" key="9">
    <source>
        <dbReference type="ARBA" id="ARBA00023136"/>
    </source>
</evidence>
<comment type="similarity">
    <text evidence="10">Belongs to the MDM34 family.</text>
</comment>
<evidence type="ECO:0000256" key="11">
    <source>
        <dbReference type="SAM" id="MobiDB-lite"/>
    </source>
</evidence>
<dbReference type="PANTHER" id="PTHR28185:SF1">
    <property type="entry name" value="MITOCHONDRIAL DISTRIBUTION AND MORPHOLOGY PROTEIN 34"/>
    <property type="match status" value="1"/>
</dbReference>
<dbReference type="OrthoDB" id="17927at2759"/>
<gene>
    <name evidence="10" type="primary">MDM34</name>
    <name evidence="13" type="ORF">D9756_000266</name>
</gene>
<feature type="domain" description="SMP-LTD" evidence="12">
    <location>
        <begin position="1"/>
        <end position="194"/>
    </location>
</feature>
<comment type="subcellular location">
    <subcellularLocation>
        <location evidence="1">Membrane</location>
    </subcellularLocation>
    <subcellularLocation>
        <location evidence="10">Mitochondrion outer membrane</location>
        <topology evidence="10">Multi-pass membrane protein</topology>
    </subcellularLocation>
    <text evidence="10">The ERMES/MDM complex localizes to a few discrete foci (around 10 per single cell), that represent mitochondria-endoplasmic reticulum junctions. These foci are often found next to mtDNA nucleoids.</text>
</comment>
<feature type="region of interest" description="Disordered" evidence="11">
    <location>
        <begin position="788"/>
        <end position="818"/>
    </location>
</feature>
<evidence type="ECO:0000256" key="1">
    <source>
        <dbReference type="ARBA" id="ARBA00004370"/>
    </source>
</evidence>
<dbReference type="GO" id="GO:0008289">
    <property type="term" value="F:lipid binding"/>
    <property type="evidence" value="ECO:0007669"/>
    <property type="project" value="UniProtKB-KW"/>
</dbReference>
<feature type="region of interest" description="Disordered" evidence="11">
    <location>
        <begin position="831"/>
        <end position="879"/>
    </location>
</feature>
<evidence type="ECO:0000256" key="6">
    <source>
        <dbReference type="ARBA" id="ARBA00023055"/>
    </source>
</evidence>
<comment type="function">
    <text evidence="10">Component of the ERMES/MDM complex, which serves as a molecular tether to connect the endoplasmic reticulum (ER) and mitochondria. Components of this complex are involved in the control of mitochondrial shape and protein biogenesis, and function in nonvesicular lipid trafficking between the ER and mitochondria. MDM34 is required for the interaction of the ER-resident membrane protein MMM1 and the outer mitochondrial membrane-resident beta-barrel protein MDM10.</text>
</comment>
<feature type="compositionally biased region" description="Polar residues" evidence="11">
    <location>
        <begin position="405"/>
        <end position="430"/>
    </location>
</feature>
<evidence type="ECO:0000256" key="10">
    <source>
        <dbReference type="HAMAP-Rule" id="MF_03105"/>
    </source>
</evidence>
<evidence type="ECO:0000259" key="12">
    <source>
        <dbReference type="PROSITE" id="PS51847"/>
    </source>
</evidence>
<proteinExistence type="inferred from homology"/>
<dbReference type="Proteomes" id="UP000559027">
    <property type="component" value="Unassembled WGS sequence"/>
</dbReference>
<comment type="subunit">
    <text evidence="10">Component of the ER-mitochondria encounter structure (ERMES) or MDM complex, composed of MMM1, MDM10, MDM12 and MDM34.</text>
</comment>
<evidence type="ECO:0000256" key="4">
    <source>
        <dbReference type="ARBA" id="ARBA00022692"/>
    </source>
</evidence>
<keyword evidence="3 10" id="KW-1134">Transmembrane beta strand</keyword>
<dbReference type="EMBL" id="JAACJO010000001">
    <property type="protein sequence ID" value="KAF5363354.1"/>
    <property type="molecule type" value="Genomic_DNA"/>
</dbReference>
<dbReference type="GO" id="GO:1990456">
    <property type="term" value="P:mitochondrion-endoplasmic reticulum membrane tethering"/>
    <property type="evidence" value="ECO:0007669"/>
    <property type="project" value="TreeGrafter"/>
</dbReference>
<evidence type="ECO:0000313" key="13">
    <source>
        <dbReference type="EMBL" id="KAF5363354.1"/>
    </source>
</evidence>
<keyword evidence="9 10" id="KW-0472">Membrane</keyword>
<feature type="region of interest" description="Disordered" evidence="11">
    <location>
        <begin position="208"/>
        <end position="313"/>
    </location>
</feature>
<keyword evidence="4 10" id="KW-0812">Transmembrane</keyword>
<feature type="compositionally biased region" description="Polar residues" evidence="11">
    <location>
        <begin position="261"/>
        <end position="278"/>
    </location>
</feature>
<feature type="compositionally biased region" description="Polar residues" evidence="11">
    <location>
        <begin position="210"/>
        <end position="225"/>
    </location>
</feature>
<feature type="region of interest" description="Disordered" evidence="11">
    <location>
        <begin position="330"/>
        <end position="391"/>
    </location>
</feature>
<keyword evidence="14" id="KW-1185">Reference proteome</keyword>
<dbReference type="PROSITE" id="PS51847">
    <property type="entry name" value="SMP"/>
    <property type="match status" value="1"/>
</dbReference>
<dbReference type="GO" id="GO:0032865">
    <property type="term" value="C:ERMES complex"/>
    <property type="evidence" value="ECO:0007669"/>
    <property type="project" value="UniProtKB-UniRule"/>
</dbReference>
<dbReference type="AlphaFoldDB" id="A0A8H5LN96"/>
<dbReference type="InterPro" id="IPR031468">
    <property type="entry name" value="SMP_LBD"/>
</dbReference>
<dbReference type="InterPro" id="IPR058825">
    <property type="entry name" value="MDM34_N"/>
</dbReference>
<feature type="compositionally biased region" description="Low complexity" evidence="11">
    <location>
        <begin position="279"/>
        <end position="293"/>
    </location>
</feature>
<name>A0A8H5LN96_9AGAR</name>
<dbReference type="CDD" id="cd21673">
    <property type="entry name" value="SMP_Mdm34"/>
    <property type="match status" value="1"/>
</dbReference>
<evidence type="ECO:0000256" key="3">
    <source>
        <dbReference type="ARBA" id="ARBA00022452"/>
    </source>
</evidence>
<keyword evidence="2" id="KW-0813">Transport</keyword>